<sequence length="716" mass="78547">MAPAPRWKPPGGGIRAPSRGITTAVRTKRDLETTKKKPARETASVDAPPLSSSDEEDELHQQVEDIEDISDSSSPDNDRSRGHIQPTVFKPSGPQRRSRLLVADDMRKSSVGSCDSGSESGQRGTKRPRPEDSPSKTNGDSAGSGNGNGSLFGHAWPVPKATYGGRQRLGSSTGRSTSYTSKTSRPVFKKYEDSASDISEPEEGPPKRKTPPRKTQPSAAPRARFIKPPEMSPEKPDTPKKPERREKPEPPKFKISKHALSDDDSYVGDLAKKKAEAKQKEKEKPPPAAVFKMPPTALQDLSSDEDAGRDKKREPSTFTSTKAKTKTRKTGSKDTSSPEDTDKHMTKKELMQSRQKWRKTLDGKKLAKTSSQIFGQLDVEGGGSSQDTRSTSPSSSAPQPPPPPPRAVFKMPQFNSDSFPVGGGGDGQDDSTIDLTELLGDDIDEDIDKDKADNDDNDVSVAASDKTMQYKGPAICPLCRESLDEAILRELLPNHYLLAGVSFARIARTRSVIPLNLLKFDEKMRFCQGHKQRTNRQAWAARGYPTIDWDALPARLVRYEKHIHGIIVGKTPSTFRTSWEAAKTTAAMAALITVPGYYGPRGMRVLSDSIVERHASTISKRIVEDALLASRGMYQFVETVLVPELAVQLIREDMLRGGAGTASEDEVRKVMVASAALGEELAEELQDVVEDEEDDEEDEDLDGDQEDDNAYDYMST</sequence>
<feature type="compositionally biased region" description="Acidic residues" evidence="8">
    <location>
        <begin position="53"/>
        <end position="70"/>
    </location>
</feature>
<evidence type="ECO:0000256" key="4">
    <source>
        <dbReference type="ARBA" id="ARBA00009461"/>
    </source>
</evidence>
<comment type="similarity">
    <text evidence="4">Belongs to the RTC4 family.</text>
</comment>
<evidence type="ECO:0000256" key="2">
    <source>
        <dbReference type="ARBA" id="ARBA00004123"/>
    </source>
</evidence>
<gene>
    <name evidence="10" type="ORF">Sste5346_006285</name>
</gene>
<comment type="subcellular location">
    <subcellularLocation>
        <location evidence="3">Cytoplasm</location>
    </subcellularLocation>
    <subcellularLocation>
        <location evidence="2">Nucleus</location>
    </subcellularLocation>
</comment>
<feature type="domain" description="Restriction of telomere capping protein 4 C-terminal" evidence="9">
    <location>
        <begin position="566"/>
        <end position="684"/>
    </location>
</feature>
<evidence type="ECO:0000256" key="3">
    <source>
        <dbReference type="ARBA" id="ARBA00004496"/>
    </source>
</evidence>
<feature type="compositionally biased region" description="Acidic residues" evidence="8">
    <location>
        <begin position="684"/>
        <end position="710"/>
    </location>
</feature>
<evidence type="ECO:0000313" key="10">
    <source>
        <dbReference type="EMBL" id="KAL1893782.1"/>
    </source>
</evidence>
<evidence type="ECO:0000313" key="11">
    <source>
        <dbReference type="Proteomes" id="UP001583186"/>
    </source>
</evidence>
<keyword evidence="6" id="KW-0963">Cytoplasm</keyword>
<dbReference type="Proteomes" id="UP001583186">
    <property type="component" value="Unassembled WGS sequence"/>
</dbReference>
<evidence type="ECO:0000256" key="6">
    <source>
        <dbReference type="ARBA" id="ARBA00022490"/>
    </source>
</evidence>
<feature type="compositionally biased region" description="Basic and acidic residues" evidence="8">
    <location>
        <begin position="270"/>
        <end position="285"/>
    </location>
</feature>
<protein>
    <recommendedName>
        <fullName evidence="5">Restriction of telomere capping protein 4</fullName>
    </recommendedName>
</protein>
<feature type="compositionally biased region" description="Basic and acidic residues" evidence="8">
    <location>
        <begin position="306"/>
        <end position="315"/>
    </location>
</feature>
<feature type="compositionally biased region" description="Basic and acidic residues" evidence="8">
    <location>
        <begin position="232"/>
        <end position="252"/>
    </location>
</feature>
<dbReference type="Pfam" id="PF14474">
    <property type="entry name" value="RTC4"/>
    <property type="match status" value="1"/>
</dbReference>
<organism evidence="10 11">
    <name type="scientific">Sporothrix stenoceras</name>
    <dbReference type="NCBI Taxonomy" id="5173"/>
    <lineage>
        <taxon>Eukaryota</taxon>
        <taxon>Fungi</taxon>
        <taxon>Dikarya</taxon>
        <taxon>Ascomycota</taxon>
        <taxon>Pezizomycotina</taxon>
        <taxon>Sordariomycetes</taxon>
        <taxon>Sordariomycetidae</taxon>
        <taxon>Ophiostomatales</taxon>
        <taxon>Ophiostomataceae</taxon>
        <taxon>Sporothrix</taxon>
    </lineage>
</organism>
<dbReference type="SMART" id="SM01312">
    <property type="entry name" value="RTC4"/>
    <property type="match status" value="1"/>
</dbReference>
<keyword evidence="11" id="KW-1185">Reference proteome</keyword>
<evidence type="ECO:0000256" key="8">
    <source>
        <dbReference type="SAM" id="MobiDB-lite"/>
    </source>
</evidence>
<accession>A0ABR3Z0S0</accession>
<dbReference type="EMBL" id="JAWCUI010000036">
    <property type="protein sequence ID" value="KAL1893782.1"/>
    <property type="molecule type" value="Genomic_DNA"/>
</dbReference>
<evidence type="ECO:0000256" key="7">
    <source>
        <dbReference type="ARBA" id="ARBA00023242"/>
    </source>
</evidence>
<feature type="compositionally biased region" description="Low complexity" evidence="8">
    <location>
        <begin position="385"/>
        <end position="397"/>
    </location>
</feature>
<comment type="caution">
    <text evidence="10">The sequence shown here is derived from an EMBL/GenBank/DDBJ whole genome shotgun (WGS) entry which is preliminary data.</text>
</comment>
<evidence type="ECO:0000256" key="5">
    <source>
        <dbReference type="ARBA" id="ARBA00015162"/>
    </source>
</evidence>
<dbReference type="InterPro" id="IPR028094">
    <property type="entry name" value="RTC4_C"/>
</dbReference>
<evidence type="ECO:0000259" key="9">
    <source>
        <dbReference type="SMART" id="SM01312"/>
    </source>
</evidence>
<feature type="compositionally biased region" description="Low complexity" evidence="8">
    <location>
        <begin position="164"/>
        <end position="185"/>
    </location>
</feature>
<proteinExistence type="inferred from homology"/>
<comment type="function">
    <text evidence="1">May be involved in a process influencing telomere capping.</text>
</comment>
<dbReference type="PANTHER" id="PTHR41391:SF1">
    <property type="entry name" value="RESTRICTION OF TELOMERE CAPPING PROTEIN 4"/>
    <property type="match status" value="1"/>
</dbReference>
<dbReference type="PANTHER" id="PTHR41391">
    <property type="entry name" value="RESTRICTION OF TELOMERE CAPPING PROTEIN 4"/>
    <property type="match status" value="1"/>
</dbReference>
<evidence type="ECO:0000256" key="1">
    <source>
        <dbReference type="ARBA" id="ARBA00002738"/>
    </source>
</evidence>
<feature type="compositionally biased region" description="Low complexity" evidence="8">
    <location>
        <begin position="109"/>
        <end position="121"/>
    </location>
</feature>
<feature type="compositionally biased region" description="Basic and acidic residues" evidence="8">
    <location>
        <begin position="340"/>
        <end position="351"/>
    </location>
</feature>
<keyword evidence="7" id="KW-0539">Nucleus</keyword>
<name>A0ABR3Z0S0_9PEZI</name>
<feature type="region of interest" description="Disordered" evidence="8">
    <location>
        <begin position="1"/>
        <end position="433"/>
    </location>
</feature>
<feature type="region of interest" description="Disordered" evidence="8">
    <location>
        <begin position="684"/>
        <end position="716"/>
    </location>
</feature>
<reference evidence="10 11" key="1">
    <citation type="journal article" date="2024" name="IMA Fungus">
        <title>IMA Genome - F19 : A genome assembly and annotation guide to empower mycologists, including annotated draft genome sequences of Ceratocystis pirilliformis, Diaporthe australafricana, Fusarium ophioides, Paecilomyces lecythidis, and Sporothrix stenoceras.</title>
        <authorList>
            <person name="Aylward J."/>
            <person name="Wilson A.M."/>
            <person name="Visagie C.M."/>
            <person name="Spraker J."/>
            <person name="Barnes I."/>
            <person name="Buitendag C."/>
            <person name="Ceriani C."/>
            <person name="Del Mar Angel L."/>
            <person name="du Plessis D."/>
            <person name="Fuchs T."/>
            <person name="Gasser K."/>
            <person name="Kramer D."/>
            <person name="Li W."/>
            <person name="Munsamy K."/>
            <person name="Piso A."/>
            <person name="Price J.L."/>
            <person name="Sonnekus B."/>
            <person name="Thomas C."/>
            <person name="van der Nest A."/>
            <person name="van Dijk A."/>
            <person name="van Heerden A."/>
            <person name="van Vuuren N."/>
            <person name="Yilmaz N."/>
            <person name="Duong T.A."/>
            <person name="van der Merwe N.A."/>
            <person name="Wingfield M.J."/>
            <person name="Wingfield B.D."/>
        </authorList>
    </citation>
    <scope>NUCLEOTIDE SEQUENCE [LARGE SCALE GENOMIC DNA]</scope>
    <source>
        <strain evidence="10 11">CMW 5346</strain>
    </source>
</reference>
<dbReference type="InterPro" id="IPR039024">
    <property type="entry name" value="RTC4"/>
</dbReference>